<keyword evidence="3" id="KW-1185">Reference proteome</keyword>
<dbReference type="Gene3D" id="2.160.20.120">
    <property type="match status" value="1"/>
</dbReference>
<evidence type="ECO:0000313" key="2">
    <source>
        <dbReference type="EMBL" id="AWM14352.1"/>
    </source>
</evidence>
<name>A0A2U8QVX1_9FLAO</name>
<protein>
    <submittedName>
        <fullName evidence="2">DUF2807 domain-containing protein</fullName>
    </submittedName>
</protein>
<dbReference type="KEGG" id="fse:DI487_11140"/>
<evidence type="ECO:0000259" key="1">
    <source>
        <dbReference type="Pfam" id="PF10988"/>
    </source>
</evidence>
<dbReference type="AlphaFoldDB" id="A0A2U8QVX1"/>
<gene>
    <name evidence="2" type="ORF">DI487_11140</name>
</gene>
<evidence type="ECO:0000313" key="3">
    <source>
        <dbReference type="Proteomes" id="UP000245429"/>
    </source>
</evidence>
<reference evidence="2 3" key="1">
    <citation type="submission" date="2018-05" db="EMBL/GenBank/DDBJ databases">
        <title>Flavobacterium sp. MEBiC07310.</title>
        <authorList>
            <person name="Baek K."/>
        </authorList>
    </citation>
    <scope>NUCLEOTIDE SEQUENCE [LARGE SCALE GENOMIC DNA]</scope>
    <source>
        <strain evidence="2 3">MEBiC07310</strain>
    </source>
</reference>
<dbReference type="EMBL" id="CP029463">
    <property type="protein sequence ID" value="AWM14352.1"/>
    <property type="molecule type" value="Genomic_DNA"/>
</dbReference>
<sequence length="278" mass="30993">MKRSAVLTLLVFSVTFLTQAQKKEKVKGSKIVTHTINEIENFENIEIDDNLEVYLVKGDKPSVEIEADDNLHDAINFSVASNTLKVYSLKHVISAKKFSIRINYTNDLKLVVAKGETVINALNELQGENVTVKNYGKSRSYLNVNSTYFTLILSDKSEAELNVKAQSTTLELSNNAELKALIASPEFKLDMYENSEAEIEGDAAQAKIRLDNSASLTSDNLTLKQLDLTVEGYVKTRVNVIDQITISASGKAEIELYGQPKIEMVQFTNNATLYKKEK</sequence>
<dbReference type="OrthoDB" id="1419485at2"/>
<feature type="domain" description="Putative auto-transporter adhesin head GIN" evidence="1">
    <location>
        <begin position="41"/>
        <end position="180"/>
    </location>
</feature>
<dbReference type="RefSeq" id="WP_109569712.1">
    <property type="nucleotide sequence ID" value="NZ_CP029463.1"/>
</dbReference>
<dbReference type="InterPro" id="IPR021255">
    <property type="entry name" value="DUF2807"/>
</dbReference>
<accession>A0A2U8QVX1</accession>
<proteinExistence type="predicted"/>
<dbReference type="Proteomes" id="UP000245429">
    <property type="component" value="Chromosome"/>
</dbReference>
<dbReference type="Pfam" id="PF10988">
    <property type="entry name" value="DUF2807"/>
    <property type="match status" value="1"/>
</dbReference>
<organism evidence="2 3">
    <name type="scientific">Flavobacterium sediminis</name>
    <dbReference type="NCBI Taxonomy" id="2201181"/>
    <lineage>
        <taxon>Bacteria</taxon>
        <taxon>Pseudomonadati</taxon>
        <taxon>Bacteroidota</taxon>
        <taxon>Flavobacteriia</taxon>
        <taxon>Flavobacteriales</taxon>
        <taxon>Flavobacteriaceae</taxon>
        <taxon>Flavobacterium</taxon>
    </lineage>
</organism>